<dbReference type="KEGG" id="grc:GI584_14905"/>
<reference evidence="2 3" key="1">
    <citation type="submission" date="2019-11" db="EMBL/GenBank/DDBJ databases">
        <title>Gracilibacillus salitolerans sp. nov., a moderate halophile isolated from a saline soil in northwest China.</title>
        <authorList>
            <person name="Gan L."/>
        </authorList>
    </citation>
    <scope>NUCLEOTIDE SEQUENCE [LARGE SCALE GENOMIC DNA]</scope>
    <source>
        <strain evidence="2 3">SCU50</strain>
    </source>
</reference>
<name>A0A5Q2TSD9_9BACI</name>
<evidence type="ECO:0000313" key="2">
    <source>
        <dbReference type="EMBL" id="QGH37017.1"/>
    </source>
</evidence>
<dbReference type="Gene3D" id="1.10.530.10">
    <property type="match status" value="1"/>
</dbReference>
<keyword evidence="3" id="KW-1185">Reference proteome</keyword>
<gene>
    <name evidence="2" type="ORF">GI584_14905</name>
</gene>
<organism evidence="2 3">
    <name type="scientific">Gracilibacillus salitolerans</name>
    <dbReference type="NCBI Taxonomy" id="2663022"/>
    <lineage>
        <taxon>Bacteria</taxon>
        <taxon>Bacillati</taxon>
        <taxon>Bacillota</taxon>
        <taxon>Bacilli</taxon>
        <taxon>Bacillales</taxon>
        <taxon>Bacillaceae</taxon>
        <taxon>Gracilibacillus</taxon>
    </lineage>
</organism>
<proteinExistence type="predicted"/>
<feature type="domain" description="Transglycosylase SLT" evidence="1">
    <location>
        <begin position="80"/>
        <end position="179"/>
    </location>
</feature>
<dbReference type="InterPro" id="IPR008258">
    <property type="entry name" value="Transglycosylase_SLT_dom_1"/>
</dbReference>
<dbReference type="EMBL" id="CP045915">
    <property type="protein sequence ID" value="QGH37017.1"/>
    <property type="molecule type" value="Genomic_DNA"/>
</dbReference>
<evidence type="ECO:0000259" key="1">
    <source>
        <dbReference type="Pfam" id="PF01464"/>
    </source>
</evidence>
<dbReference type="AlphaFoldDB" id="A0A5Q2TSD9"/>
<accession>A0A5Q2TSD9</accession>
<dbReference type="Pfam" id="PF01464">
    <property type="entry name" value="SLT"/>
    <property type="match status" value="1"/>
</dbReference>
<dbReference type="InterPro" id="IPR023346">
    <property type="entry name" value="Lysozyme-like_dom_sf"/>
</dbReference>
<protein>
    <submittedName>
        <fullName evidence="2">Transglycosylase SLT domain-containing protein</fullName>
    </submittedName>
</protein>
<dbReference type="Proteomes" id="UP000339690">
    <property type="component" value="Chromosome"/>
</dbReference>
<dbReference type="PANTHER" id="PTHR37423">
    <property type="entry name" value="SOLUBLE LYTIC MUREIN TRANSGLYCOSYLASE-RELATED"/>
    <property type="match status" value="1"/>
</dbReference>
<dbReference type="CDD" id="cd00254">
    <property type="entry name" value="LT-like"/>
    <property type="match status" value="1"/>
</dbReference>
<dbReference type="PANTHER" id="PTHR37423:SF2">
    <property type="entry name" value="MEMBRANE-BOUND LYTIC MUREIN TRANSGLYCOSYLASE C"/>
    <property type="match status" value="1"/>
</dbReference>
<evidence type="ECO:0000313" key="3">
    <source>
        <dbReference type="Proteomes" id="UP000339690"/>
    </source>
</evidence>
<dbReference type="SUPFAM" id="SSF53955">
    <property type="entry name" value="Lysozyme-like"/>
    <property type="match status" value="1"/>
</dbReference>
<sequence length="197" mass="21245">MSTVTSTTNSNNTNTDFNQLFQSLIGNSQYTNTSSDSEIPAANFLNNPELAQSIRSQVTANSLTDISDSTAFNQDITTIIDQAATQYNVDPKLIDAVIQTESNYNQHAVSHAGAQGLMQLMPDTAKGLGVQNPLDPAENILGGAKYLKQMLDRYDGNKTLALAAYNAGPGNVDKYNDVPPFAETQSYVQKVLGQYLA</sequence>